<sequence>MSVSTISCDIIIPSVFLFAGFWMRFFKTVITFLLSFGFSPSVVLSVWYGLMGKV</sequence>
<keyword evidence="1" id="KW-0812">Transmembrane</keyword>
<comment type="caution">
    <text evidence="2">The sequence shown here is derived from an EMBL/GenBank/DDBJ whole genome shotgun (WGS) entry which is preliminary data.</text>
</comment>
<dbReference type="AlphaFoldDB" id="A0AAV0APV5"/>
<protein>
    <submittedName>
        <fullName evidence="2">Uncharacterized protein</fullName>
    </submittedName>
</protein>
<feature type="transmembrane region" description="Helical" evidence="1">
    <location>
        <begin position="7"/>
        <end position="23"/>
    </location>
</feature>
<organism evidence="2 3">
    <name type="scientific">Phakopsora pachyrhizi</name>
    <name type="common">Asian soybean rust disease fungus</name>
    <dbReference type="NCBI Taxonomy" id="170000"/>
    <lineage>
        <taxon>Eukaryota</taxon>
        <taxon>Fungi</taxon>
        <taxon>Dikarya</taxon>
        <taxon>Basidiomycota</taxon>
        <taxon>Pucciniomycotina</taxon>
        <taxon>Pucciniomycetes</taxon>
        <taxon>Pucciniales</taxon>
        <taxon>Phakopsoraceae</taxon>
        <taxon>Phakopsora</taxon>
    </lineage>
</organism>
<keyword evidence="3" id="KW-1185">Reference proteome</keyword>
<feature type="transmembrane region" description="Helical" evidence="1">
    <location>
        <begin position="29"/>
        <end position="50"/>
    </location>
</feature>
<reference evidence="2" key="1">
    <citation type="submission" date="2022-06" db="EMBL/GenBank/DDBJ databases">
        <authorList>
            <consortium name="SYNGENTA / RWTH Aachen University"/>
        </authorList>
    </citation>
    <scope>NUCLEOTIDE SEQUENCE</scope>
</reference>
<evidence type="ECO:0000256" key="1">
    <source>
        <dbReference type="SAM" id="Phobius"/>
    </source>
</evidence>
<dbReference type="Proteomes" id="UP001153365">
    <property type="component" value="Unassembled WGS sequence"/>
</dbReference>
<gene>
    <name evidence="2" type="ORF">PPACK8108_LOCUS5963</name>
</gene>
<keyword evidence="1" id="KW-0472">Membrane</keyword>
<keyword evidence="1" id="KW-1133">Transmembrane helix</keyword>
<proteinExistence type="predicted"/>
<evidence type="ECO:0000313" key="2">
    <source>
        <dbReference type="EMBL" id="CAH7671204.1"/>
    </source>
</evidence>
<dbReference type="EMBL" id="CALTRL010001154">
    <property type="protein sequence ID" value="CAH7671204.1"/>
    <property type="molecule type" value="Genomic_DNA"/>
</dbReference>
<accession>A0AAV0APV5</accession>
<name>A0AAV0APV5_PHAPC</name>
<evidence type="ECO:0000313" key="3">
    <source>
        <dbReference type="Proteomes" id="UP001153365"/>
    </source>
</evidence>